<dbReference type="Proteomes" id="UP001215280">
    <property type="component" value="Unassembled WGS sequence"/>
</dbReference>
<dbReference type="AlphaFoldDB" id="A0AAD7NHW9"/>
<dbReference type="EMBL" id="JARJLG010000048">
    <property type="protein sequence ID" value="KAJ7760683.1"/>
    <property type="molecule type" value="Genomic_DNA"/>
</dbReference>
<keyword evidence="3" id="KW-1185">Reference proteome</keyword>
<sequence>MSCHPSSNLTSPEPSDPSSSSSASSLPASESSFTDSVAEEEGHVCCLAIASLPEAELRALMAKLAIEPPFQRAIARELHLRTRSKGKTQHPAPLDAVCANCQQIYRDTVQTGHCTFHPGHLQDDVYEFVSHTPEGRELKIQRTLPMWTCCAEAPQMPGCAEAASHRWRTESE</sequence>
<feature type="compositionally biased region" description="Polar residues" evidence="1">
    <location>
        <begin position="1"/>
        <end position="10"/>
    </location>
</feature>
<accession>A0AAD7NHW9</accession>
<organism evidence="2 3">
    <name type="scientific">Mycena maculata</name>
    <dbReference type="NCBI Taxonomy" id="230809"/>
    <lineage>
        <taxon>Eukaryota</taxon>
        <taxon>Fungi</taxon>
        <taxon>Dikarya</taxon>
        <taxon>Basidiomycota</taxon>
        <taxon>Agaricomycotina</taxon>
        <taxon>Agaricomycetes</taxon>
        <taxon>Agaricomycetidae</taxon>
        <taxon>Agaricales</taxon>
        <taxon>Marasmiineae</taxon>
        <taxon>Mycenaceae</taxon>
        <taxon>Mycena</taxon>
    </lineage>
</organism>
<comment type="caution">
    <text evidence="2">The sequence shown here is derived from an EMBL/GenBank/DDBJ whole genome shotgun (WGS) entry which is preliminary data.</text>
</comment>
<name>A0AAD7NHW9_9AGAR</name>
<evidence type="ECO:0000313" key="2">
    <source>
        <dbReference type="EMBL" id="KAJ7760683.1"/>
    </source>
</evidence>
<proteinExistence type="predicted"/>
<evidence type="ECO:0000256" key="1">
    <source>
        <dbReference type="SAM" id="MobiDB-lite"/>
    </source>
</evidence>
<feature type="compositionally biased region" description="Low complexity" evidence="1">
    <location>
        <begin position="11"/>
        <end position="32"/>
    </location>
</feature>
<evidence type="ECO:0000313" key="3">
    <source>
        <dbReference type="Proteomes" id="UP001215280"/>
    </source>
</evidence>
<gene>
    <name evidence="2" type="ORF">DFH07DRAFT_771764</name>
</gene>
<feature type="region of interest" description="Disordered" evidence="1">
    <location>
        <begin position="1"/>
        <end position="34"/>
    </location>
</feature>
<reference evidence="2" key="1">
    <citation type="submission" date="2023-03" db="EMBL/GenBank/DDBJ databases">
        <title>Massive genome expansion in bonnet fungi (Mycena s.s.) driven by repeated elements and novel gene families across ecological guilds.</title>
        <authorList>
            <consortium name="Lawrence Berkeley National Laboratory"/>
            <person name="Harder C.B."/>
            <person name="Miyauchi S."/>
            <person name="Viragh M."/>
            <person name="Kuo A."/>
            <person name="Thoen E."/>
            <person name="Andreopoulos B."/>
            <person name="Lu D."/>
            <person name="Skrede I."/>
            <person name="Drula E."/>
            <person name="Henrissat B."/>
            <person name="Morin E."/>
            <person name="Kohler A."/>
            <person name="Barry K."/>
            <person name="LaButti K."/>
            <person name="Morin E."/>
            <person name="Salamov A."/>
            <person name="Lipzen A."/>
            <person name="Mereny Z."/>
            <person name="Hegedus B."/>
            <person name="Baldrian P."/>
            <person name="Stursova M."/>
            <person name="Weitz H."/>
            <person name="Taylor A."/>
            <person name="Grigoriev I.V."/>
            <person name="Nagy L.G."/>
            <person name="Martin F."/>
            <person name="Kauserud H."/>
        </authorList>
    </citation>
    <scope>NUCLEOTIDE SEQUENCE</scope>
    <source>
        <strain evidence="2">CBHHK188m</strain>
    </source>
</reference>
<protein>
    <submittedName>
        <fullName evidence="2">Uncharacterized protein</fullName>
    </submittedName>
</protein>